<dbReference type="STRING" id="1713.GCA_000718325_03429"/>
<evidence type="ECO:0000256" key="4">
    <source>
        <dbReference type="ARBA" id="ARBA00023027"/>
    </source>
</evidence>
<comment type="similarity">
    <text evidence="1 5">Belongs to the D-isomer specific 2-hydroxyacid dehydrogenase family.</text>
</comment>
<dbReference type="GO" id="GO:0016616">
    <property type="term" value="F:oxidoreductase activity, acting on the CH-OH group of donors, NAD or NADP as acceptor"/>
    <property type="evidence" value="ECO:0007669"/>
    <property type="project" value="InterPro"/>
</dbReference>
<dbReference type="Proteomes" id="UP000290517">
    <property type="component" value="Unassembled WGS sequence"/>
</dbReference>
<organism evidence="8 9">
    <name type="scientific">Oerskovia turbata</name>
    <dbReference type="NCBI Taxonomy" id="1713"/>
    <lineage>
        <taxon>Bacteria</taxon>
        <taxon>Bacillati</taxon>
        <taxon>Actinomycetota</taxon>
        <taxon>Actinomycetes</taxon>
        <taxon>Micrococcales</taxon>
        <taxon>Cellulomonadaceae</taxon>
        <taxon>Oerskovia</taxon>
    </lineage>
</organism>
<evidence type="ECO:0000313" key="7">
    <source>
        <dbReference type="EMBL" id="RXR22782.1"/>
    </source>
</evidence>
<dbReference type="Proteomes" id="UP000289805">
    <property type="component" value="Unassembled WGS sequence"/>
</dbReference>
<comment type="caution">
    <text evidence="8">The sequence shown here is derived from an EMBL/GenBank/DDBJ whole genome shotgun (WGS) entry which is preliminary data.</text>
</comment>
<dbReference type="PANTHER" id="PTHR42789:SF1">
    <property type="entry name" value="D-ISOMER SPECIFIC 2-HYDROXYACID DEHYDROGENASE FAMILY PROTEIN (AFU_ORTHOLOGUE AFUA_6G10090)"/>
    <property type="match status" value="1"/>
</dbReference>
<dbReference type="EMBL" id="SDJR01000012">
    <property type="protein sequence ID" value="RXR22782.1"/>
    <property type="molecule type" value="Genomic_DNA"/>
</dbReference>
<dbReference type="InterPro" id="IPR029753">
    <property type="entry name" value="D-isomer_DH_CS"/>
</dbReference>
<dbReference type="Gene3D" id="3.40.50.720">
    <property type="entry name" value="NAD(P)-binding Rossmann-like Domain"/>
    <property type="match status" value="2"/>
</dbReference>
<dbReference type="GO" id="GO:0051287">
    <property type="term" value="F:NAD binding"/>
    <property type="evidence" value="ECO:0007669"/>
    <property type="project" value="InterPro"/>
</dbReference>
<feature type="domain" description="S-adenosyl-L-homocysteine hydrolase NAD binding" evidence="6">
    <location>
        <begin position="144"/>
        <end position="331"/>
    </location>
</feature>
<dbReference type="FunFam" id="3.40.50.720:FF:000203">
    <property type="entry name" value="D-3-phosphoglycerate dehydrogenase (SerA)"/>
    <property type="match status" value="1"/>
</dbReference>
<evidence type="ECO:0000259" key="6">
    <source>
        <dbReference type="SMART" id="SM00997"/>
    </source>
</evidence>
<dbReference type="SMART" id="SM00997">
    <property type="entry name" value="AdoHcyase_NAD"/>
    <property type="match status" value="1"/>
</dbReference>
<dbReference type="SUPFAM" id="SSF52283">
    <property type="entry name" value="Formate/glycerate dehydrogenase catalytic domain-like"/>
    <property type="match status" value="1"/>
</dbReference>
<dbReference type="InterPro" id="IPR015878">
    <property type="entry name" value="Ado_hCys_hydrolase_NAD-bd"/>
</dbReference>
<name>A0A4Q1KLJ6_9CELL</name>
<dbReference type="InterPro" id="IPR050857">
    <property type="entry name" value="D-2-hydroxyacid_DH"/>
</dbReference>
<evidence type="ECO:0000256" key="5">
    <source>
        <dbReference type="RuleBase" id="RU003719"/>
    </source>
</evidence>
<dbReference type="SUPFAM" id="SSF51735">
    <property type="entry name" value="NAD(P)-binding Rossmann-fold domains"/>
    <property type="match status" value="1"/>
</dbReference>
<evidence type="ECO:0000313" key="8">
    <source>
        <dbReference type="EMBL" id="RXR30728.1"/>
    </source>
</evidence>
<dbReference type="InterPro" id="IPR029752">
    <property type="entry name" value="D-isomer_DH_CS1"/>
</dbReference>
<dbReference type="RefSeq" id="WP_051703267.1">
    <property type="nucleotide sequence ID" value="NZ_JOFV01000022.1"/>
</dbReference>
<evidence type="ECO:0000256" key="3">
    <source>
        <dbReference type="ARBA" id="ARBA00023002"/>
    </source>
</evidence>
<keyword evidence="2" id="KW-0028">Amino-acid biosynthesis</keyword>
<protein>
    <submittedName>
        <fullName evidence="8">3-phosphoglycerate dehydrogenase</fullName>
    </submittedName>
</protein>
<keyword evidence="3 5" id="KW-0560">Oxidoreductase</keyword>
<keyword evidence="10" id="KW-1185">Reference proteome</keyword>
<dbReference type="PANTHER" id="PTHR42789">
    <property type="entry name" value="D-ISOMER SPECIFIC 2-HYDROXYACID DEHYDROGENASE FAMILY PROTEIN (AFU_ORTHOLOGUE AFUA_6G10090)"/>
    <property type="match status" value="1"/>
</dbReference>
<dbReference type="EMBL" id="SDJQ01000028">
    <property type="protein sequence ID" value="RXR30728.1"/>
    <property type="molecule type" value="Genomic_DNA"/>
</dbReference>
<dbReference type="OrthoDB" id="4324715at2"/>
<keyword evidence="4" id="KW-0520">NAD</keyword>
<dbReference type="PROSITE" id="PS00670">
    <property type="entry name" value="D_2_HYDROXYACID_DH_2"/>
    <property type="match status" value="1"/>
</dbReference>
<evidence type="ECO:0000256" key="2">
    <source>
        <dbReference type="ARBA" id="ARBA00022605"/>
    </source>
</evidence>
<accession>A0A4Q1KLJ6</accession>
<dbReference type="PROSITE" id="PS00065">
    <property type="entry name" value="D_2_HYDROXYACID_DH_1"/>
    <property type="match status" value="1"/>
</dbReference>
<evidence type="ECO:0000313" key="9">
    <source>
        <dbReference type="Proteomes" id="UP000289805"/>
    </source>
</evidence>
<dbReference type="Pfam" id="PF00389">
    <property type="entry name" value="2-Hacid_dh"/>
    <property type="match status" value="1"/>
</dbReference>
<reference evidence="9 10" key="1">
    <citation type="submission" date="2019-01" db="EMBL/GenBank/DDBJ databases">
        <title>Oerskovia turbata Genome sequencing and assembly.</title>
        <authorList>
            <person name="Dou T."/>
        </authorList>
    </citation>
    <scope>NUCLEOTIDE SEQUENCE [LARGE SCALE GENOMIC DNA]</scope>
    <source>
        <strain evidence="8 9">JCM12123</strain>
        <strain evidence="7 10">JCM3160</strain>
    </source>
</reference>
<evidence type="ECO:0000313" key="10">
    <source>
        <dbReference type="Proteomes" id="UP000290517"/>
    </source>
</evidence>
<proteinExistence type="inferred from homology"/>
<dbReference type="InterPro" id="IPR006139">
    <property type="entry name" value="D-isomer_2_OHA_DH_cat_dom"/>
</dbReference>
<dbReference type="Pfam" id="PF02826">
    <property type="entry name" value="2-Hacid_dh_C"/>
    <property type="match status" value="1"/>
</dbReference>
<dbReference type="InterPro" id="IPR036291">
    <property type="entry name" value="NAD(P)-bd_dom_sf"/>
</dbReference>
<evidence type="ECO:0000256" key="1">
    <source>
        <dbReference type="ARBA" id="ARBA00005854"/>
    </source>
</evidence>
<dbReference type="InterPro" id="IPR006140">
    <property type="entry name" value="D-isomer_DH_NAD-bd"/>
</dbReference>
<dbReference type="GO" id="GO:0008652">
    <property type="term" value="P:amino acid biosynthetic process"/>
    <property type="evidence" value="ECO:0007669"/>
    <property type="project" value="UniProtKB-KW"/>
</dbReference>
<dbReference type="AlphaFoldDB" id="A0A4Q1KLJ6"/>
<gene>
    <name evidence="7" type="ORF">EQW73_16355</name>
    <name evidence="8" type="ORF">EQW78_17265</name>
</gene>
<sequence>MTAPTTPHLLVTAPFDAARAESLGEHFAVDVVQPSLDGGSLAERGIDDLLATATVIVAELDVVDTATLDKAPGLRVVVSCRANPVNVDVAACTERGIAVLTTPARNAEVTADLAFTLMLMTVRHAGEAERWLRSGAWSPDDVFEPYSRFRGIQLAGRTLGILGGGAIGRRVLRRARAFGMDVLVYDPFLAADAFGDEATVTTLDEVLSRSDVVTVHVPLAESTIGLLGDRELRLMRPDAYLVNAGRAAVVEEDALVAALQEGRLAGAGLDVFWTEPVPADHPLLALDSVTLTPHIGGASDDVVAEHSRIAADGLLTWLDGGRPATIANPDVLAATARA</sequence>